<dbReference type="FunFam" id="1.20.120.1760:FF:000003">
    <property type="entry name" value="CDP-diacylglycerol--inositol 3-phosphatidyltransferase"/>
    <property type="match status" value="1"/>
</dbReference>
<dbReference type="InterPro" id="IPR048254">
    <property type="entry name" value="CDP_ALCOHOL_P_TRANSF_CS"/>
</dbReference>
<comment type="similarity">
    <text evidence="4 17 18">Belongs to the CDP-alcohol phosphatidyltransferase class-I family.</text>
</comment>
<dbReference type="PROSITE" id="PS00379">
    <property type="entry name" value="CDP_ALCOHOL_P_TRANSF"/>
    <property type="match status" value="1"/>
</dbReference>
<dbReference type="InterPro" id="IPR043130">
    <property type="entry name" value="CDP-OH_PTrfase_TM_dom"/>
</dbReference>
<evidence type="ECO:0000256" key="5">
    <source>
        <dbReference type="ARBA" id="ARBA00013212"/>
    </source>
</evidence>
<evidence type="ECO:0000256" key="3">
    <source>
        <dbReference type="ARBA" id="ARBA00004141"/>
    </source>
</evidence>
<keyword evidence="16 17" id="KW-1208">Phospholipid metabolism</keyword>
<evidence type="ECO:0000256" key="18">
    <source>
        <dbReference type="RuleBase" id="RU003750"/>
    </source>
</evidence>
<evidence type="ECO:0000256" key="17">
    <source>
        <dbReference type="PIRNR" id="PIRNR000848"/>
    </source>
</evidence>
<dbReference type="GO" id="GO:0046872">
    <property type="term" value="F:metal ion binding"/>
    <property type="evidence" value="ECO:0007669"/>
    <property type="project" value="UniProtKB-KW"/>
</dbReference>
<evidence type="ECO:0000256" key="1">
    <source>
        <dbReference type="ARBA" id="ARBA00001936"/>
    </source>
</evidence>
<comment type="catalytic activity">
    <reaction evidence="17">
        <text>a CDP-1,2-diacyl-sn-glycerol + myo-inositol = a 1,2-diacyl-sn-glycero-3-phospho-(1D-myo-inositol) + CMP + H(+)</text>
        <dbReference type="Rhea" id="RHEA:11580"/>
        <dbReference type="ChEBI" id="CHEBI:15378"/>
        <dbReference type="ChEBI" id="CHEBI:17268"/>
        <dbReference type="ChEBI" id="CHEBI:57880"/>
        <dbReference type="ChEBI" id="CHEBI:58332"/>
        <dbReference type="ChEBI" id="CHEBI:60377"/>
        <dbReference type="EC" id="2.7.8.11"/>
    </reaction>
</comment>
<evidence type="ECO:0000313" key="22">
    <source>
        <dbReference type="Proteomes" id="UP000478008"/>
    </source>
</evidence>
<dbReference type="InterPro" id="IPR000462">
    <property type="entry name" value="CDP-OH_P_trans"/>
</dbReference>
<organism evidence="21 22">
    <name type="scientific">Dekkera bruxellensis</name>
    <name type="common">Brettanomyces custersii</name>
    <dbReference type="NCBI Taxonomy" id="5007"/>
    <lineage>
        <taxon>Eukaryota</taxon>
        <taxon>Fungi</taxon>
        <taxon>Dikarya</taxon>
        <taxon>Ascomycota</taxon>
        <taxon>Saccharomycotina</taxon>
        <taxon>Pichiomycetes</taxon>
        <taxon>Pichiales</taxon>
        <taxon>Pichiaceae</taxon>
        <taxon>Brettanomyces</taxon>
    </lineage>
</organism>
<dbReference type="OMA" id="AQTYSEN"/>
<protein>
    <recommendedName>
        <fullName evidence="5 17">CDP-diacylglycerol--inositol 3-phosphatidyltransferase</fullName>
        <ecNumber evidence="5 17">2.7.8.11</ecNumber>
    </recommendedName>
</protein>
<evidence type="ECO:0000313" key="20">
    <source>
        <dbReference type="EMBL" id="QOU21432.1"/>
    </source>
</evidence>
<evidence type="ECO:0000256" key="15">
    <source>
        <dbReference type="ARBA" id="ARBA00023211"/>
    </source>
</evidence>
<evidence type="ECO:0000256" key="9">
    <source>
        <dbReference type="ARBA" id="ARBA00022723"/>
    </source>
</evidence>
<accession>A0A3F2Y5D6</accession>
<feature type="transmembrane region" description="Helical" evidence="19">
    <location>
        <begin position="88"/>
        <end position="109"/>
    </location>
</feature>
<comment type="subcellular location">
    <subcellularLocation>
        <location evidence="3">Membrane</location>
        <topology evidence="3">Multi-pass membrane protein</topology>
    </subcellularLocation>
</comment>
<reference evidence="20" key="3">
    <citation type="journal article" name="BMC Genomics">
        <title>New genome assemblies reveal patterns of domestication and adaptation across Brettanomyces (Dekkera) species.</title>
        <authorList>
            <person name="Roach M.J."/>
            <person name="Borneman A.R."/>
        </authorList>
    </citation>
    <scope>NUCLEOTIDE SEQUENCE</scope>
    <source>
        <strain evidence="20">UCD 2041</strain>
    </source>
</reference>
<keyword evidence="10" id="KW-0460">Magnesium</keyword>
<feature type="transmembrane region" description="Helical" evidence="19">
    <location>
        <begin position="174"/>
        <end position="195"/>
    </location>
</feature>
<name>A0A3F2Y5D6_DEKBR</name>
<proteinExistence type="inferred from homology"/>
<dbReference type="PANTHER" id="PTHR15362">
    <property type="entry name" value="PHOSPHATIDYLINOSITOL SYNTHASE"/>
    <property type="match status" value="1"/>
</dbReference>
<feature type="transmembrane region" description="Helical" evidence="19">
    <location>
        <begin position="149"/>
        <end position="168"/>
    </location>
</feature>
<evidence type="ECO:0000313" key="21">
    <source>
        <dbReference type="EMBL" id="VUG19113.1"/>
    </source>
</evidence>
<evidence type="ECO:0000256" key="19">
    <source>
        <dbReference type="SAM" id="Phobius"/>
    </source>
</evidence>
<dbReference type="InterPro" id="IPR014387">
    <property type="entry name" value="CDP_diag_ino_3_P_euk"/>
</dbReference>
<keyword evidence="6 17" id="KW-0444">Lipid biosynthesis</keyword>
<evidence type="ECO:0000256" key="4">
    <source>
        <dbReference type="ARBA" id="ARBA00010441"/>
    </source>
</evidence>
<dbReference type="GO" id="GO:0016020">
    <property type="term" value="C:membrane"/>
    <property type="evidence" value="ECO:0007669"/>
    <property type="project" value="UniProtKB-SubCell"/>
</dbReference>
<evidence type="ECO:0000256" key="13">
    <source>
        <dbReference type="ARBA" id="ARBA00023136"/>
    </source>
</evidence>
<evidence type="ECO:0000256" key="10">
    <source>
        <dbReference type="ARBA" id="ARBA00022842"/>
    </source>
</evidence>
<dbReference type="OrthoDB" id="10251079at2759"/>
<dbReference type="Proteomes" id="UP000478008">
    <property type="component" value="Unassembled WGS sequence"/>
</dbReference>
<dbReference type="PANTHER" id="PTHR15362:SF4">
    <property type="entry name" value="CDP-DIACYLGLYCEROL--INOSITOL 3-PHOSPHATIDYLTRANSFERASE"/>
    <property type="match status" value="1"/>
</dbReference>
<reference evidence="20" key="2">
    <citation type="submission" date="2020-10" db="EMBL/GenBank/DDBJ databases">
        <authorList>
            <person name="Palmer J.M."/>
        </authorList>
    </citation>
    <scope>NUCLEOTIDE SEQUENCE</scope>
    <source>
        <strain evidence="20">UCD 2041</strain>
    </source>
</reference>
<keyword evidence="14 17" id="KW-0594">Phospholipid biosynthesis</keyword>
<keyword evidence="7 17" id="KW-0808">Transferase</keyword>
<keyword evidence="8 19" id="KW-0812">Transmembrane</keyword>
<evidence type="ECO:0000256" key="8">
    <source>
        <dbReference type="ARBA" id="ARBA00022692"/>
    </source>
</evidence>
<evidence type="ECO:0000256" key="7">
    <source>
        <dbReference type="ARBA" id="ARBA00022679"/>
    </source>
</evidence>
<evidence type="ECO:0000256" key="6">
    <source>
        <dbReference type="ARBA" id="ARBA00022516"/>
    </source>
</evidence>
<feature type="transmembrane region" description="Helical" evidence="19">
    <location>
        <begin position="12"/>
        <end position="35"/>
    </location>
</feature>
<dbReference type="PIRSF" id="PIRSF000848">
    <property type="entry name" value="CDP_diag_ino_3_P"/>
    <property type="match status" value="1"/>
</dbReference>
<keyword evidence="22" id="KW-1185">Reference proteome</keyword>
<keyword evidence="13 17" id="KW-0472">Membrane</keyword>
<dbReference type="GO" id="GO:0003881">
    <property type="term" value="F:CDP-diacylglycerol-inositol 3-phosphatidyltransferase activity"/>
    <property type="evidence" value="ECO:0007669"/>
    <property type="project" value="UniProtKB-UniRule"/>
</dbReference>
<dbReference type="EMBL" id="CABFWN010000004">
    <property type="protein sequence ID" value="VUG19113.1"/>
    <property type="molecule type" value="Genomic_DNA"/>
</dbReference>
<dbReference type="STRING" id="5007.A0A3F2Y5D6"/>
<keyword evidence="11 19" id="KW-1133">Transmembrane helix</keyword>
<gene>
    <name evidence="21" type="primary">PIS1</name>
    <name evidence="20" type="ORF">BRETT_001155</name>
    <name evidence="21" type="ORF">DEBR0S4_10814G</name>
</gene>
<comment type="cofactor">
    <cofactor evidence="2">
        <name>Mg(2+)</name>
        <dbReference type="ChEBI" id="CHEBI:18420"/>
    </cofactor>
</comment>
<dbReference type="EC" id="2.7.8.11" evidence="5 17"/>
<dbReference type="GO" id="GO:0006661">
    <property type="term" value="P:phosphatidylinositol biosynthetic process"/>
    <property type="evidence" value="ECO:0007669"/>
    <property type="project" value="TreeGrafter"/>
</dbReference>
<evidence type="ECO:0000256" key="16">
    <source>
        <dbReference type="ARBA" id="ARBA00023264"/>
    </source>
</evidence>
<dbReference type="AlphaFoldDB" id="A0A3F2Y5D6"/>
<reference evidence="21 22" key="1">
    <citation type="submission" date="2019-07" db="EMBL/GenBank/DDBJ databases">
        <authorList>
            <person name="Friedrich A."/>
            <person name="Schacherer J."/>
        </authorList>
    </citation>
    <scope>NUCLEOTIDE SEQUENCE [LARGE SCALE GENOMIC DNA]</scope>
</reference>
<evidence type="ECO:0000256" key="2">
    <source>
        <dbReference type="ARBA" id="ARBA00001946"/>
    </source>
</evidence>
<evidence type="ECO:0000256" key="12">
    <source>
        <dbReference type="ARBA" id="ARBA00023098"/>
    </source>
</evidence>
<dbReference type="Pfam" id="PF01066">
    <property type="entry name" value="CDP-OH_P_transf"/>
    <property type="match status" value="1"/>
</dbReference>
<dbReference type="Proteomes" id="UP000663131">
    <property type="component" value="Chromosome 8"/>
</dbReference>
<evidence type="ECO:0000256" key="11">
    <source>
        <dbReference type="ARBA" id="ARBA00022989"/>
    </source>
</evidence>
<sequence length="226" mass="25670">MTEEKKSPIKNTDIFTFIPNLIGYGRVLTLLASWLTMKSYPLITMLAFYSTSCLLDAFDGAAARKYGQSTKFGAVLDMVTDRSSTCSLIVFLGIIYPDWCILWQFLISLDLSSHYMHMYAMITSGASSHKSVSKDSNILMRLYYTNRKILFTVCAFNELFYIALYFAHYDLGNFPGTSIPTGVMLAYISAPTWIFKQIMNVIQMVNAALMMSHLDAQQYNKLHKLI</sequence>
<keyword evidence="9" id="KW-0479">Metal-binding</keyword>
<comment type="cofactor">
    <cofactor evidence="1">
        <name>Mn(2+)</name>
        <dbReference type="ChEBI" id="CHEBI:29035"/>
    </cofactor>
</comment>
<dbReference type="EMBL" id="CP063136">
    <property type="protein sequence ID" value="QOU21432.1"/>
    <property type="molecule type" value="Genomic_DNA"/>
</dbReference>
<evidence type="ECO:0000256" key="14">
    <source>
        <dbReference type="ARBA" id="ARBA00023209"/>
    </source>
</evidence>
<keyword evidence="12 17" id="KW-0443">Lipid metabolism</keyword>
<keyword evidence="15" id="KW-0464">Manganese</keyword>
<dbReference type="Gene3D" id="1.20.120.1760">
    <property type="match status" value="1"/>
</dbReference>
<dbReference type="GO" id="GO:0005794">
    <property type="term" value="C:Golgi apparatus"/>
    <property type="evidence" value="ECO:0007669"/>
    <property type="project" value="TreeGrafter"/>
</dbReference>